<dbReference type="EMBL" id="JAJFNJ020000003">
    <property type="protein sequence ID" value="MEC3888087.1"/>
    <property type="molecule type" value="Genomic_DNA"/>
</dbReference>
<gene>
    <name evidence="1" type="ORF">LLE72_010080</name>
</gene>
<proteinExistence type="predicted"/>
<protein>
    <submittedName>
        <fullName evidence="1">Uncharacterized protein</fullName>
    </submittedName>
</protein>
<reference evidence="1" key="2">
    <citation type="submission" date="2024-01" db="EMBL/GenBank/DDBJ databases">
        <title>Long-read genome sequencing of X. campestris pv. papavericola.</title>
        <authorList>
            <person name="Hussain R.M.F."/>
            <person name="Greer S."/>
            <person name="Harrison J."/>
            <person name="Grant M."/>
            <person name="Vicente J."/>
            <person name="Studholme D.J."/>
        </authorList>
    </citation>
    <scope>NUCLEOTIDE SEQUENCE</scope>
    <source>
        <strain evidence="1">NCPPB 2970</strain>
    </source>
</reference>
<evidence type="ECO:0000313" key="2">
    <source>
        <dbReference type="Proteomes" id="UP001297361"/>
    </source>
</evidence>
<accession>A0AAJ2X2T2</accession>
<dbReference type="RefSeq" id="WP_326344304.1">
    <property type="nucleotide sequence ID" value="NZ_JAJFNJ020000003.1"/>
</dbReference>
<reference evidence="1" key="1">
    <citation type="submission" date="2021-10" db="EMBL/GenBank/DDBJ databases">
        <authorList>
            <person name="Hussein R."/>
            <person name="Harrison J."/>
            <person name="Studholme D.J."/>
            <person name="Vicente J."/>
            <person name="Grant M."/>
        </authorList>
    </citation>
    <scope>NUCLEOTIDE SEQUENCE</scope>
    <source>
        <strain evidence="1">NCPPB 2970</strain>
    </source>
</reference>
<comment type="caution">
    <text evidence="1">The sequence shown here is derived from an EMBL/GenBank/DDBJ whole genome shotgun (WGS) entry which is preliminary data.</text>
</comment>
<name>A0AAJ2X2T2_XANCA</name>
<organism evidence="1 2">
    <name type="scientific">Xanthomonas campestris pv. papavericola</name>
    <dbReference type="NCBI Taxonomy" id="487881"/>
    <lineage>
        <taxon>Bacteria</taxon>
        <taxon>Pseudomonadati</taxon>
        <taxon>Pseudomonadota</taxon>
        <taxon>Gammaproteobacteria</taxon>
        <taxon>Lysobacterales</taxon>
        <taxon>Lysobacteraceae</taxon>
        <taxon>Xanthomonas</taxon>
    </lineage>
</organism>
<dbReference type="Proteomes" id="UP001297361">
    <property type="component" value="Unassembled WGS sequence"/>
</dbReference>
<dbReference type="AlphaFoldDB" id="A0AAJ2X2T2"/>
<sequence length="179" mass="20382">MTDQICQVLTDRQKVTYCQSIKVSPQQVVRGILGHICSVGLSRYDDRLSKHLFDPTSDLLHEVRLSYWVYPYAGRTVIRDFALGNSATGNSSAMYLLKSYPVAFAMGWNKEFLFDKWQPQNFDQYANVGPTDEVDLPLDFVGLPGQLWPEHVQGNHYAAMHDGGAFIARERDPRKALRK</sequence>
<evidence type="ECO:0000313" key="1">
    <source>
        <dbReference type="EMBL" id="MEC3888087.1"/>
    </source>
</evidence>